<feature type="region of interest" description="Disordered" evidence="6">
    <location>
        <begin position="212"/>
        <end position="232"/>
    </location>
</feature>
<feature type="compositionally biased region" description="Acidic residues" evidence="6">
    <location>
        <begin position="221"/>
        <end position="231"/>
    </location>
</feature>
<dbReference type="PANTHER" id="PTHR16172">
    <property type="entry name" value="MAJOR FACILITATOR SUPERFAMILY DOMAIN-CONTAINING PROTEIN 6-LIKE"/>
    <property type="match status" value="1"/>
</dbReference>
<dbReference type="GO" id="GO:0016020">
    <property type="term" value="C:membrane"/>
    <property type="evidence" value="ECO:0007669"/>
    <property type="project" value="UniProtKB-SubCell"/>
</dbReference>
<evidence type="ECO:0000313" key="9">
    <source>
        <dbReference type="EMBL" id="OUS48307.1"/>
    </source>
</evidence>
<feature type="transmembrane region" description="Helical" evidence="7">
    <location>
        <begin position="330"/>
        <end position="349"/>
    </location>
</feature>
<dbReference type="EMBL" id="KZ155774">
    <property type="protein sequence ID" value="OUS48307.1"/>
    <property type="molecule type" value="Genomic_DNA"/>
</dbReference>
<feature type="transmembrane region" description="Helical" evidence="7">
    <location>
        <begin position="355"/>
        <end position="373"/>
    </location>
</feature>
<gene>
    <name evidence="9" type="ORF">BE221DRAFT_203446</name>
</gene>
<feature type="transmembrane region" description="Helical" evidence="7">
    <location>
        <begin position="158"/>
        <end position="177"/>
    </location>
</feature>
<dbReference type="PANTHER" id="PTHR16172:SF41">
    <property type="entry name" value="MAJOR FACILITATOR SUPERFAMILY DOMAIN-CONTAINING PROTEIN 6-LIKE"/>
    <property type="match status" value="1"/>
</dbReference>
<protein>
    <submittedName>
        <fullName evidence="9">Major facilitator superfamily domain-containing protein</fullName>
    </submittedName>
</protein>
<evidence type="ECO:0000256" key="3">
    <source>
        <dbReference type="ARBA" id="ARBA00022692"/>
    </source>
</evidence>
<feature type="transmembrane region" description="Helical" evidence="7">
    <location>
        <begin position="421"/>
        <end position="440"/>
    </location>
</feature>
<dbReference type="eggNOG" id="KOG3762">
    <property type="taxonomic scope" value="Eukaryota"/>
</dbReference>
<evidence type="ECO:0000256" key="2">
    <source>
        <dbReference type="ARBA" id="ARBA00005241"/>
    </source>
</evidence>
<evidence type="ECO:0000256" key="6">
    <source>
        <dbReference type="SAM" id="MobiDB-lite"/>
    </source>
</evidence>
<dbReference type="Proteomes" id="UP000195557">
    <property type="component" value="Unassembled WGS sequence"/>
</dbReference>
<keyword evidence="3 7" id="KW-0812">Transmembrane</keyword>
<evidence type="ECO:0000256" key="4">
    <source>
        <dbReference type="ARBA" id="ARBA00022989"/>
    </source>
</evidence>
<feature type="transmembrane region" description="Helical" evidence="7">
    <location>
        <begin position="189"/>
        <end position="207"/>
    </location>
</feature>
<evidence type="ECO:0000259" key="8">
    <source>
        <dbReference type="Pfam" id="PF12832"/>
    </source>
</evidence>
<feature type="transmembrane region" description="Helical" evidence="7">
    <location>
        <begin position="22"/>
        <end position="43"/>
    </location>
</feature>
<evidence type="ECO:0000256" key="1">
    <source>
        <dbReference type="ARBA" id="ARBA00004141"/>
    </source>
</evidence>
<evidence type="ECO:0000256" key="5">
    <source>
        <dbReference type="ARBA" id="ARBA00023136"/>
    </source>
</evidence>
<dbReference type="AlphaFoldDB" id="A0A1Y5II46"/>
<comment type="similarity">
    <text evidence="2">Belongs to the major facilitator superfamily. MFSD6 family.</text>
</comment>
<feature type="transmembrane region" description="Helical" evidence="7">
    <location>
        <begin position="270"/>
        <end position="291"/>
    </location>
</feature>
<evidence type="ECO:0000256" key="7">
    <source>
        <dbReference type="SAM" id="Phobius"/>
    </source>
</evidence>
<feature type="transmembrane region" description="Helical" evidence="7">
    <location>
        <begin position="49"/>
        <end position="70"/>
    </location>
</feature>
<dbReference type="SUPFAM" id="SSF103473">
    <property type="entry name" value="MFS general substrate transporter"/>
    <property type="match status" value="1"/>
</dbReference>
<feature type="transmembrane region" description="Helical" evidence="7">
    <location>
        <begin position="394"/>
        <end position="415"/>
    </location>
</feature>
<accession>A0A1Y5II46</accession>
<organism evidence="9">
    <name type="scientific">Ostreococcus tauri</name>
    <name type="common">Marine green alga</name>
    <dbReference type="NCBI Taxonomy" id="70448"/>
    <lineage>
        <taxon>Eukaryota</taxon>
        <taxon>Viridiplantae</taxon>
        <taxon>Chlorophyta</taxon>
        <taxon>Mamiellophyceae</taxon>
        <taxon>Mamiellales</taxon>
        <taxon>Bathycoccaceae</taxon>
        <taxon>Ostreococcus</taxon>
    </lineage>
</organism>
<comment type="subcellular location">
    <subcellularLocation>
        <location evidence="1">Membrane</location>
        <topology evidence="1">Multi-pass membrane protein</topology>
    </subcellularLocation>
</comment>
<name>A0A1Y5II46_OSTTA</name>
<dbReference type="InterPro" id="IPR024989">
    <property type="entry name" value="MFS_assoc_dom"/>
</dbReference>
<dbReference type="InterPro" id="IPR051717">
    <property type="entry name" value="MFS_MFSD6"/>
</dbReference>
<reference evidence="9" key="1">
    <citation type="submission" date="2017-04" db="EMBL/GenBank/DDBJ databases">
        <title>Population genomics of picophytoplankton unveils novel chromosome hypervariability.</title>
        <authorList>
            <consortium name="DOE Joint Genome Institute"/>
            <person name="Blanc-Mathieu R."/>
            <person name="Krasovec M."/>
            <person name="Hebrard M."/>
            <person name="Yau S."/>
            <person name="Desgranges E."/>
            <person name="Martin J."/>
            <person name="Schackwitz W."/>
            <person name="Kuo A."/>
            <person name="Salin G."/>
            <person name="Donnadieu C."/>
            <person name="Desdevises Y."/>
            <person name="Sanchez-Ferandin S."/>
            <person name="Moreau H."/>
            <person name="Rivals E."/>
            <person name="Grigoriev I.V."/>
            <person name="Grimsley N."/>
            <person name="Eyre-Walker A."/>
            <person name="Piganeau G."/>
        </authorList>
    </citation>
    <scope>NUCLEOTIDE SEQUENCE [LARGE SCALE GENOMIC DNA]</scope>
    <source>
        <strain evidence="9">RCC 1115</strain>
    </source>
</reference>
<dbReference type="Gene3D" id="1.20.1250.20">
    <property type="entry name" value="MFS general substrate transporter like domains"/>
    <property type="match status" value="2"/>
</dbReference>
<feature type="transmembrane region" description="Helical" evidence="7">
    <location>
        <begin position="297"/>
        <end position="318"/>
    </location>
</feature>
<dbReference type="InterPro" id="IPR036259">
    <property type="entry name" value="MFS_trans_sf"/>
</dbReference>
<keyword evidence="5 7" id="KW-0472">Membrane</keyword>
<sequence length="468" mass="51429">MSAPDPFSTPGRPPPDLLVCKTFYFVYSLGLACLIPFLPLLYAQWGLSATHVGAMGAIRFVIGFIAVPLWNGIADATKKHNVIHFVCLVCQASTYGHLINVSHAWPTIWFYVVFAECLSSPSTSLADAASGSMVRRWNVLRGLGEHDEGSASYGRQRMWGAVSWGFVAAPVMGAIMTRGSPKTRERAPFVGWFVILLAAALLSTKLQHGTEGDADARAEKESEEELAEADESGTFSRVASAEDLHAPISASSIPRQLWSVVKQPPVAMKFFLFLMAGASMAITDIYLFLWLNECGGTPWLMGVALFCTCVTEVVIFYYGSWIKRTLSLDWCLILTPFAYFLRQVYYWALPYFGNAWAVLPVQFLHGITFGLYWSTSNDFIQDIAPRGLTASMMGLFGAVNSIGGLGGSTLGGLVYDKFGGGRLFLGIGLINFFLGSWFTVNKLRKDRGTPNQSDSIRYVKLENVDNEL</sequence>
<dbReference type="Pfam" id="PF12832">
    <property type="entry name" value="MFS_1_like"/>
    <property type="match status" value="1"/>
</dbReference>
<proteinExistence type="inferred from homology"/>
<keyword evidence="4 7" id="KW-1133">Transmembrane helix</keyword>
<feature type="domain" description="Major facilitator superfamily associated" evidence="8">
    <location>
        <begin position="20"/>
        <end position="425"/>
    </location>
</feature>